<dbReference type="PANTHER" id="PTHR35005">
    <property type="entry name" value="3-DEHYDRO-SCYLLO-INOSOSE HYDROLASE"/>
    <property type="match status" value="1"/>
</dbReference>
<evidence type="ECO:0000313" key="7">
    <source>
        <dbReference type="Proteomes" id="UP000001351"/>
    </source>
</evidence>
<sequence length="639" mass="69792">MSESAPGPSPWRAGYDVLQERVRRLPSLLRAQAASPMAPVRFDPRSVRCFVTSGVGSSEAHARYLASLLSEEMGLPARFVPLSALAPVAPRTASRDVLIVFSQGLSPNARLPLAAPKAWHHVVLATAVTEAGAARPGQESKRELLERLREAGGQVVRFLPEDEYTTLVRVLGPMAGYLCALRMAQAIGERAGLASLSVDLDAICSRIDQAEAVVEAGFVGRDLSTLPGELAFLASGAYGELTANLRYKVLEGMLAPLPPVWDWLHFAHGPFQQSHDQRAVFIALTHEGEPRETGWLSRLETMLVPERHALVRWESRLPGPLAIFEHEALLNHLMLRVIEARRIDQVRWPGRGLDGPIYDVGAETSGGRVLGTVGETRKKKPTERRLDRLTWPELEQLLASGVRTAVLPLGAVEQHGAHLPFAADTWIADALAERFCARVEEAIACPALPVGCSTEHMAFPGTLSLRTGTLRAVLEDLLASCRQHGFERAFLFSGHGGNEGPLAECIGALREASAPMELIVFTDLARLTHLSHGASQEHGVGPECSGYHAGEFETSILRGLRSETVRLDRLEPGFVKPTDRPSELFYPSLRVNAPNGTVGDPRPSAPERAERYLEVWVDVLVGAYRAALTREGQRTFHWE</sequence>
<reference evidence="6 7" key="1">
    <citation type="journal article" date="2011" name="Mol. Biol. Evol.">
        <title>Comparative genomic analysis of fruiting body formation in Myxococcales.</title>
        <authorList>
            <person name="Huntley S."/>
            <person name="Hamann N."/>
            <person name="Wegener-Feldbrugge S."/>
            <person name="Treuner-Lange A."/>
            <person name="Kube M."/>
            <person name="Reinhardt R."/>
            <person name="Klages S."/>
            <person name="Muller R."/>
            <person name="Ronning C.M."/>
            <person name="Nierman W.C."/>
            <person name="Sogaard-Andersen L."/>
        </authorList>
    </citation>
    <scope>NUCLEOTIDE SEQUENCE [LARGE SCALE GENOMIC DNA]</scope>
    <source>
        <strain evidence="6 7">DW4/3-1</strain>
    </source>
</reference>
<keyword evidence="4" id="KW-0862">Zinc</keyword>
<name>E3FTW2_STIAD</name>
<evidence type="ECO:0000256" key="4">
    <source>
        <dbReference type="ARBA" id="ARBA00022833"/>
    </source>
</evidence>
<keyword evidence="3" id="KW-0378">Hydrolase</keyword>
<dbReference type="eggNOG" id="COG1402">
    <property type="taxonomic scope" value="Bacteria"/>
</dbReference>
<dbReference type="HOGENOM" id="CLU_428195_0_0_7"/>
<dbReference type="InterPro" id="IPR003785">
    <property type="entry name" value="Creatininase/forma_Hydrolase"/>
</dbReference>
<comment type="cofactor">
    <cofactor evidence="1">
        <name>Zn(2+)</name>
        <dbReference type="ChEBI" id="CHEBI:29105"/>
    </cofactor>
</comment>
<dbReference type="Pfam" id="PF02633">
    <property type="entry name" value="Creatininase"/>
    <property type="match status" value="1"/>
</dbReference>
<proteinExistence type="inferred from homology"/>
<dbReference type="GO" id="GO:0016811">
    <property type="term" value="F:hydrolase activity, acting on carbon-nitrogen (but not peptide) bonds, in linear amides"/>
    <property type="evidence" value="ECO:0007669"/>
    <property type="project" value="TreeGrafter"/>
</dbReference>
<keyword evidence="7" id="KW-1185">Reference proteome</keyword>
<accession>E3FTW2</accession>
<dbReference type="GO" id="GO:0009231">
    <property type="term" value="P:riboflavin biosynthetic process"/>
    <property type="evidence" value="ECO:0007669"/>
    <property type="project" value="TreeGrafter"/>
</dbReference>
<dbReference type="EMBL" id="CP002271">
    <property type="protein sequence ID" value="ADO70914.1"/>
    <property type="molecule type" value="Genomic_DNA"/>
</dbReference>
<organism evidence="6 7">
    <name type="scientific">Stigmatella aurantiaca (strain DW4/3-1)</name>
    <dbReference type="NCBI Taxonomy" id="378806"/>
    <lineage>
        <taxon>Bacteria</taxon>
        <taxon>Pseudomonadati</taxon>
        <taxon>Myxococcota</taxon>
        <taxon>Myxococcia</taxon>
        <taxon>Myxococcales</taxon>
        <taxon>Cystobacterineae</taxon>
        <taxon>Archangiaceae</taxon>
        <taxon>Stigmatella</taxon>
    </lineage>
</organism>
<dbReference type="InterPro" id="IPR046348">
    <property type="entry name" value="SIS_dom_sf"/>
</dbReference>
<gene>
    <name evidence="6" type="ordered locus">STAUR_3122</name>
</gene>
<dbReference type="GO" id="GO:0046872">
    <property type="term" value="F:metal ion binding"/>
    <property type="evidence" value="ECO:0007669"/>
    <property type="project" value="UniProtKB-KW"/>
</dbReference>
<dbReference type="SUPFAM" id="SSF102215">
    <property type="entry name" value="Creatininase"/>
    <property type="match status" value="1"/>
</dbReference>
<dbReference type="PANTHER" id="PTHR35005:SF1">
    <property type="entry name" value="2-AMINO-5-FORMYLAMINO-6-RIBOSYLAMINOPYRIMIDIN-4(3H)-ONE 5'-MONOPHOSPHATE DEFORMYLASE"/>
    <property type="match status" value="1"/>
</dbReference>
<evidence type="ECO:0000256" key="1">
    <source>
        <dbReference type="ARBA" id="ARBA00001947"/>
    </source>
</evidence>
<dbReference type="GO" id="GO:0097367">
    <property type="term" value="F:carbohydrate derivative binding"/>
    <property type="evidence" value="ECO:0007669"/>
    <property type="project" value="InterPro"/>
</dbReference>
<evidence type="ECO:0000256" key="2">
    <source>
        <dbReference type="ARBA" id="ARBA00022723"/>
    </source>
</evidence>
<dbReference type="STRING" id="378806.STAUR_3122"/>
<dbReference type="InterPro" id="IPR024087">
    <property type="entry name" value="Creatininase-like_sf"/>
</dbReference>
<dbReference type="Proteomes" id="UP000001351">
    <property type="component" value="Chromosome"/>
</dbReference>
<evidence type="ECO:0000313" key="6">
    <source>
        <dbReference type="EMBL" id="ADO70914.1"/>
    </source>
</evidence>
<dbReference type="KEGG" id="sur:STAUR_3122"/>
<dbReference type="GO" id="GO:1901135">
    <property type="term" value="P:carbohydrate derivative metabolic process"/>
    <property type="evidence" value="ECO:0007669"/>
    <property type="project" value="InterPro"/>
</dbReference>
<dbReference type="Gene3D" id="3.40.50.10310">
    <property type="entry name" value="Creatininase"/>
    <property type="match status" value="1"/>
</dbReference>
<protein>
    <submittedName>
        <fullName evidence="6">Creatininase family protein</fullName>
    </submittedName>
</protein>
<dbReference type="OrthoDB" id="9801445at2"/>
<dbReference type="SUPFAM" id="SSF53697">
    <property type="entry name" value="SIS domain"/>
    <property type="match status" value="1"/>
</dbReference>
<evidence type="ECO:0000256" key="5">
    <source>
        <dbReference type="ARBA" id="ARBA00024029"/>
    </source>
</evidence>
<evidence type="ECO:0000256" key="3">
    <source>
        <dbReference type="ARBA" id="ARBA00022801"/>
    </source>
</evidence>
<dbReference type="RefSeq" id="WP_013375591.1">
    <property type="nucleotide sequence ID" value="NC_014623.1"/>
</dbReference>
<comment type="similarity">
    <text evidence="5">Belongs to the creatininase superfamily.</text>
</comment>
<keyword evidence="2" id="KW-0479">Metal-binding</keyword>
<dbReference type="AlphaFoldDB" id="E3FTW2"/>